<dbReference type="AlphaFoldDB" id="A0AAX4NHJ1"/>
<evidence type="ECO:0000313" key="5">
    <source>
        <dbReference type="Proteomes" id="UP001451606"/>
    </source>
</evidence>
<dbReference type="Pfam" id="PF00437">
    <property type="entry name" value="T2SSE"/>
    <property type="match status" value="1"/>
</dbReference>
<evidence type="ECO:0000313" key="4">
    <source>
        <dbReference type="EMBL" id="WYY00262.1"/>
    </source>
</evidence>
<evidence type="ECO:0000256" key="1">
    <source>
        <dbReference type="ARBA" id="ARBA00006611"/>
    </source>
</evidence>
<proteinExistence type="inferred from homology"/>
<dbReference type="RefSeq" id="WP_393972207.1">
    <property type="nucleotide sequence ID" value="NZ_CP133772.1"/>
</dbReference>
<dbReference type="Proteomes" id="UP001451606">
    <property type="component" value="Chromosome"/>
</dbReference>
<reference evidence="4 5" key="1">
    <citation type="submission" date="2023-09" db="EMBL/GenBank/DDBJ databases">
        <authorList>
            <person name="Golyshina O.V."/>
            <person name="Lunev E.A."/>
            <person name="Bargiela R."/>
            <person name="Gaines M.C."/>
            <person name="Daum B."/>
            <person name="Bale N.J."/>
            <person name="Koenen M."/>
            <person name="Sinninghe Damst J.S."/>
            <person name="Yakimov M."/>
            <person name="Golyshin P.N."/>
        </authorList>
    </citation>
    <scope>NUCLEOTIDE SEQUENCE [LARGE SCALE GENOMIC DNA]</scope>
    <source>
        <strain evidence="4 5">M1</strain>
    </source>
</reference>
<evidence type="ECO:0000259" key="3">
    <source>
        <dbReference type="Pfam" id="PF23989"/>
    </source>
</evidence>
<feature type="domain" description="Bacterial type II secretion system protein E" evidence="2">
    <location>
        <begin position="218"/>
        <end position="406"/>
    </location>
</feature>
<evidence type="ECO:0000259" key="2">
    <source>
        <dbReference type="Pfam" id="PF00437"/>
    </source>
</evidence>
<sequence>MQNPHSDPYMAGYFKVIEPFQLRDFEVVDRYTLNNDKSAVKILWDKENLEYIYQVEEPTISRKELEDLYNIVKDMEWIVPNSMEISSRITRFQFQEIVKSYIHSRKRVLERGNSEKLQYFINRDYTGYGIINIPVNDPEIEDISCDGYGSNVFVYHRKYHDMKTNITYNDPTYLDSFIIKLSQFCGKEISINNPVLDGITDQGHRVQAIYGNEISPHGSVFTIRLFRKKPFTPTEILINGTADSDIITYMWYLVENNNSCLISGAPAVGKTSTLNALLMLAPPNSKIFSIEETREINIPNENWIPATTRERENYFSVKERGYLKIDMFELVRMAMRQRPTYIVVGEVRGREAYALFQSMSTGHTTYSTIHADSMDSLINRLEAEPLNIPRVMMTYLSTVIFNKFIRVDGNLVRRITEINEMMGYDPDTGDVLFNNVFSYDAATDKHYYNGNSSILEKIRSATGMSRQEFDQDFLKRKTVIENMAKNGITDYRTISKVIQTYYFNHEEAIKISSGGNS</sequence>
<dbReference type="KEGG" id="omr:OXIME_000827"/>
<dbReference type="GeneID" id="95967560"/>
<dbReference type="InterPro" id="IPR001482">
    <property type="entry name" value="T2SS/T4SS_dom"/>
</dbReference>
<dbReference type="Gene3D" id="3.30.450.380">
    <property type="match status" value="1"/>
</dbReference>
<dbReference type="Pfam" id="PF23989">
    <property type="entry name" value="PilB3_C"/>
    <property type="match status" value="1"/>
</dbReference>
<keyword evidence="5" id="KW-1185">Reference proteome</keyword>
<name>A0AAX4NHJ1_9ARCH</name>
<dbReference type="EMBL" id="CP133772">
    <property type="protein sequence ID" value="WYY00262.1"/>
    <property type="molecule type" value="Genomic_DNA"/>
</dbReference>
<dbReference type="Gene3D" id="3.40.50.300">
    <property type="entry name" value="P-loop containing nucleotide triphosphate hydrolases"/>
    <property type="match status" value="1"/>
</dbReference>
<dbReference type="CDD" id="cd01130">
    <property type="entry name" value="VirB11-like_ATPase"/>
    <property type="match status" value="1"/>
</dbReference>
<dbReference type="PANTHER" id="PTHR30486">
    <property type="entry name" value="TWITCHING MOTILITY PROTEIN PILT"/>
    <property type="match status" value="1"/>
</dbReference>
<organism evidence="4 5">
    <name type="scientific">Oxyplasma meridianum</name>
    <dbReference type="NCBI Taxonomy" id="3073602"/>
    <lineage>
        <taxon>Archaea</taxon>
        <taxon>Methanobacteriati</taxon>
        <taxon>Thermoplasmatota</taxon>
        <taxon>Thermoplasmata</taxon>
        <taxon>Thermoplasmatales</taxon>
        <taxon>Thermoplasmataceae</taxon>
        <taxon>Oxyplasma</taxon>
    </lineage>
</organism>
<dbReference type="InterPro" id="IPR050921">
    <property type="entry name" value="T4SS_GSP_E_ATPase"/>
</dbReference>
<gene>
    <name evidence="4" type="ORF">OXIME_000827</name>
</gene>
<comment type="similarity">
    <text evidence="1">Belongs to the GSP E family.</text>
</comment>
<feature type="domain" description="PilB3-like C-terminal" evidence="3">
    <location>
        <begin position="448"/>
        <end position="509"/>
    </location>
</feature>
<accession>A0AAX4NHJ1</accession>
<dbReference type="InterPro" id="IPR056571">
    <property type="entry name" value="PilB3-like_C"/>
</dbReference>
<protein>
    <submittedName>
        <fullName evidence="4">Type II/IV secretion system ATPase subunit</fullName>
    </submittedName>
</protein>
<dbReference type="PANTHER" id="PTHR30486:SF6">
    <property type="entry name" value="TYPE IV PILUS RETRACTATION ATPASE PILT"/>
    <property type="match status" value="1"/>
</dbReference>
<dbReference type="SUPFAM" id="SSF52540">
    <property type="entry name" value="P-loop containing nucleoside triphosphate hydrolases"/>
    <property type="match status" value="1"/>
</dbReference>
<dbReference type="InterPro" id="IPR027417">
    <property type="entry name" value="P-loop_NTPase"/>
</dbReference>
<dbReference type="GO" id="GO:0016887">
    <property type="term" value="F:ATP hydrolysis activity"/>
    <property type="evidence" value="ECO:0007669"/>
    <property type="project" value="InterPro"/>
</dbReference>